<feature type="compositionally biased region" description="Polar residues" evidence="6">
    <location>
        <begin position="273"/>
        <end position="285"/>
    </location>
</feature>
<dbReference type="EMBL" id="KL660190">
    <property type="protein sequence ID" value="KFA67527.1"/>
    <property type="molecule type" value="Genomic_DNA"/>
</dbReference>
<feature type="transmembrane region" description="Helical" evidence="7">
    <location>
        <begin position="7"/>
        <end position="29"/>
    </location>
</feature>
<proteinExistence type="inferred from homology"/>
<comment type="similarity">
    <text evidence="5">Belongs to the SAT4 family.</text>
</comment>
<organism evidence="9 10">
    <name type="scientific">Stachybotrys chlorohalonatus (strain IBT 40285)</name>
    <dbReference type="NCBI Taxonomy" id="1283841"/>
    <lineage>
        <taxon>Eukaryota</taxon>
        <taxon>Fungi</taxon>
        <taxon>Dikarya</taxon>
        <taxon>Ascomycota</taxon>
        <taxon>Pezizomycotina</taxon>
        <taxon>Sordariomycetes</taxon>
        <taxon>Hypocreomycetidae</taxon>
        <taxon>Hypocreales</taxon>
        <taxon>Stachybotryaceae</taxon>
        <taxon>Stachybotrys</taxon>
    </lineage>
</organism>
<evidence type="ECO:0000256" key="6">
    <source>
        <dbReference type="SAM" id="MobiDB-lite"/>
    </source>
</evidence>
<dbReference type="OMA" id="LVAFYWW"/>
<reference evidence="9 10" key="1">
    <citation type="journal article" date="2014" name="BMC Genomics">
        <title>Comparative genome sequencing reveals chemotype-specific gene clusters in the toxigenic black mold Stachybotrys.</title>
        <authorList>
            <person name="Semeiks J."/>
            <person name="Borek D."/>
            <person name="Otwinowski Z."/>
            <person name="Grishin N.V."/>
        </authorList>
    </citation>
    <scope>NUCLEOTIDE SEQUENCE [LARGE SCALE GENOMIC DNA]</scope>
    <source>
        <strain evidence="9 10">IBT 40285</strain>
    </source>
</reference>
<feature type="transmembrane region" description="Helical" evidence="7">
    <location>
        <begin position="234"/>
        <end position="256"/>
    </location>
</feature>
<evidence type="ECO:0000256" key="3">
    <source>
        <dbReference type="ARBA" id="ARBA00022989"/>
    </source>
</evidence>
<dbReference type="InParanoid" id="A0A084QU92"/>
<evidence type="ECO:0000256" key="7">
    <source>
        <dbReference type="SAM" id="Phobius"/>
    </source>
</evidence>
<dbReference type="PANTHER" id="PTHR33048:SF47">
    <property type="entry name" value="INTEGRAL MEMBRANE PROTEIN-RELATED"/>
    <property type="match status" value="1"/>
</dbReference>
<keyword evidence="2 7" id="KW-0812">Transmembrane</keyword>
<dbReference type="AlphaFoldDB" id="A0A084QU92"/>
<evidence type="ECO:0000256" key="2">
    <source>
        <dbReference type="ARBA" id="ARBA00022692"/>
    </source>
</evidence>
<sequence length="360" mass="40309">MEISTSIVIQAVFLALALFVTLLRIWVRLRIEHRDLTPPDYLVWGGWTFTLGWFICSIRALQIGIDHPVDPETGATDSVEYLKVGLMLGSKPPGTKECTTDASIILFYWWLIPTGFRRLRIALYLVTAYVAAAFVATILTDTLISHPISNNWSLENQLDSIWNSIEDFVINWVLNITTDILLFCLPFFVLNCLKLHRRQKIGLAGVFSLGMITMITSAARFATYIATDYELDDAAGNAWCTIEMCTAVIVVSLPGLKSLIARKERQSTKERSSNGYIQTSSNHASGNRVFGSQAHAERLAYDDEMELVAYSKHTGSTGMISKTDLEEETNKDIVVTTNFTVTRSLSQNNDELASEHSNHR</sequence>
<accession>A0A084QU92</accession>
<dbReference type="PANTHER" id="PTHR33048">
    <property type="entry name" value="PTH11-LIKE INTEGRAL MEMBRANE PROTEIN (AFU_ORTHOLOGUE AFUA_5G11245)"/>
    <property type="match status" value="1"/>
</dbReference>
<evidence type="ECO:0000313" key="9">
    <source>
        <dbReference type="EMBL" id="KFA67527.1"/>
    </source>
</evidence>
<dbReference type="InterPro" id="IPR049326">
    <property type="entry name" value="Rhodopsin_dom_fungi"/>
</dbReference>
<feature type="transmembrane region" description="Helical" evidence="7">
    <location>
        <begin position="201"/>
        <end position="222"/>
    </location>
</feature>
<keyword evidence="4 7" id="KW-0472">Membrane</keyword>
<feature type="domain" description="Rhodopsin" evidence="8">
    <location>
        <begin position="23"/>
        <end position="262"/>
    </location>
</feature>
<evidence type="ECO:0000256" key="1">
    <source>
        <dbReference type="ARBA" id="ARBA00004141"/>
    </source>
</evidence>
<dbReference type="GO" id="GO:0016020">
    <property type="term" value="C:membrane"/>
    <property type="evidence" value="ECO:0007669"/>
    <property type="project" value="UniProtKB-SubCell"/>
</dbReference>
<dbReference type="InterPro" id="IPR052337">
    <property type="entry name" value="SAT4-like"/>
</dbReference>
<protein>
    <recommendedName>
        <fullName evidence="8">Rhodopsin domain-containing protein</fullName>
    </recommendedName>
</protein>
<dbReference type="Pfam" id="PF20684">
    <property type="entry name" value="Fung_rhodopsin"/>
    <property type="match status" value="1"/>
</dbReference>
<gene>
    <name evidence="9" type="ORF">S40285_07996</name>
</gene>
<evidence type="ECO:0000256" key="4">
    <source>
        <dbReference type="ARBA" id="ARBA00023136"/>
    </source>
</evidence>
<dbReference type="OrthoDB" id="444631at2759"/>
<comment type="subcellular location">
    <subcellularLocation>
        <location evidence="1">Membrane</location>
        <topology evidence="1">Multi-pass membrane protein</topology>
    </subcellularLocation>
</comment>
<dbReference type="HOGENOM" id="CLU_070115_1_0_1"/>
<dbReference type="Proteomes" id="UP000028524">
    <property type="component" value="Unassembled WGS sequence"/>
</dbReference>
<evidence type="ECO:0000259" key="8">
    <source>
        <dbReference type="Pfam" id="PF20684"/>
    </source>
</evidence>
<dbReference type="STRING" id="1283841.A0A084QU92"/>
<name>A0A084QU92_STAC4</name>
<keyword evidence="10" id="KW-1185">Reference proteome</keyword>
<feature type="transmembrane region" description="Helical" evidence="7">
    <location>
        <begin position="121"/>
        <end position="148"/>
    </location>
</feature>
<feature type="transmembrane region" description="Helical" evidence="7">
    <location>
        <begin position="168"/>
        <end position="189"/>
    </location>
</feature>
<evidence type="ECO:0000313" key="10">
    <source>
        <dbReference type="Proteomes" id="UP000028524"/>
    </source>
</evidence>
<feature type="region of interest" description="Disordered" evidence="6">
    <location>
        <begin position="264"/>
        <end position="288"/>
    </location>
</feature>
<keyword evidence="3 7" id="KW-1133">Transmembrane helix</keyword>
<evidence type="ECO:0000256" key="5">
    <source>
        <dbReference type="ARBA" id="ARBA00038359"/>
    </source>
</evidence>